<accession>A0AA51UGS8</accession>
<dbReference type="KEGG" id="mmav:RE476_03895"/>
<dbReference type="EMBL" id="CP133594">
    <property type="protein sequence ID" value="WMW22979.1"/>
    <property type="molecule type" value="Genomic_DNA"/>
</dbReference>
<dbReference type="Proteomes" id="UP001183006">
    <property type="component" value="Chromosome"/>
</dbReference>
<dbReference type="AlphaFoldDB" id="A0AA51UGS8"/>
<gene>
    <name evidence="2" type="ORF">RE476_03895</name>
</gene>
<dbReference type="SUPFAM" id="SSF159245">
    <property type="entry name" value="AttH-like"/>
    <property type="match status" value="1"/>
</dbReference>
<dbReference type="NCBIfam" id="TIGR04143">
    <property type="entry name" value="VPxxxP_CTERM"/>
    <property type="match status" value="1"/>
</dbReference>
<keyword evidence="1" id="KW-0812">Transmembrane</keyword>
<organism evidence="2 3">
    <name type="scientific">Methanolobus mangrovi</name>
    <dbReference type="NCBI Taxonomy" id="3072977"/>
    <lineage>
        <taxon>Archaea</taxon>
        <taxon>Methanobacteriati</taxon>
        <taxon>Methanobacteriota</taxon>
        <taxon>Stenosarchaea group</taxon>
        <taxon>Methanomicrobia</taxon>
        <taxon>Methanosarcinales</taxon>
        <taxon>Methanosarcinaceae</taxon>
        <taxon>Methanolobus</taxon>
    </lineage>
</organism>
<dbReference type="InterPro" id="IPR026428">
    <property type="entry name" value="VPxxxP_CTERM"/>
</dbReference>
<reference evidence="2" key="1">
    <citation type="submission" date="2023-08" db="EMBL/GenBank/DDBJ databases">
        <title>Methanolobus mangrovi sp. nov. and Methanolobus sediminis sp. nov, two novel methylotrophic methanogens isolated from mangrove sediments in China.</title>
        <authorList>
            <person name="Zhou J."/>
        </authorList>
    </citation>
    <scope>NUCLEOTIDE SEQUENCE</scope>
    <source>
        <strain evidence="2">FTZ2</strain>
    </source>
</reference>
<dbReference type="GeneID" id="84229254"/>
<protein>
    <submittedName>
        <fullName evidence="2">VPXXXP-CTERM sorting domain-containing protein</fullName>
    </submittedName>
</protein>
<proteinExistence type="predicted"/>
<dbReference type="InterPro" id="IPR023374">
    <property type="entry name" value="AttH-like_dom_sf"/>
</dbReference>
<evidence type="ECO:0000313" key="2">
    <source>
        <dbReference type="EMBL" id="WMW22979.1"/>
    </source>
</evidence>
<evidence type="ECO:0000256" key="1">
    <source>
        <dbReference type="SAM" id="Phobius"/>
    </source>
</evidence>
<name>A0AA51UGS8_9EURY</name>
<keyword evidence="3" id="KW-1185">Reference proteome</keyword>
<dbReference type="RefSeq" id="WP_309309094.1">
    <property type="nucleotide sequence ID" value="NZ_CP133594.1"/>
</dbReference>
<keyword evidence="1" id="KW-1133">Transmembrane helix</keyword>
<sequence length="414" mass="47006">MKTEQHVKIGFGALCLFFICLIGTASAITASDETVLMQGIGEDYTEGGYLDTDFGTNMMADWWYLNGHTKLVADDGEEKDLGFFVTLAHQESPLMVASDGTQLSYMLTFYGLYYDNRTALFNKADTYIPQVLLENYVGIHTPYVDYMFPDGMKSYNGSQSEGYELNYKCEDMEMNLLFFTDADKTVDQADDPLRFITYEHACGNLSGSIVIDGKKYTVQQGEGYMDHMLSMTSTEITWPMEMHGWSWSEASTDNYQTVFYGVRDIVGDGYDEYSYKHLILMEKCSGKIISEYFGDEVDVVEKNWVDENQYNRRHPLSTTLYTSDLKIDIYADNIAVFNYTTPIENGGFVDFMAHQKEGTTIRYNDRIEEGNAFWEYLVSDMGALAQPEAVPTATPMLTAGVLGMFTILLLKRKQ</sequence>
<evidence type="ECO:0000313" key="3">
    <source>
        <dbReference type="Proteomes" id="UP001183006"/>
    </source>
</evidence>
<dbReference type="Gene3D" id="2.40.370.10">
    <property type="entry name" value="AttH-like domain"/>
    <property type="match status" value="1"/>
</dbReference>
<keyword evidence="1" id="KW-0472">Membrane</keyword>
<feature type="transmembrane region" description="Helical" evidence="1">
    <location>
        <begin position="389"/>
        <end position="410"/>
    </location>
</feature>